<comment type="subcellular location">
    <subcellularLocation>
        <location evidence="1">Membrane</location>
        <topology evidence="1">Multi-pass membrane protein</topology>
    </subcellularLocation>
</comment>
<evidence type="ECO:0000256" key="6">
    <source>
        <dbReference type="SAM" id="Phobius"/>
    </source>
</evidence>
<sequence>MAVSEMSGSSSREYRHMLANFLIGLREGLEASLVVSILATFLVKSGHRERLRQVWIGVAAAVGAAVLGWAVLQFITSLTARSFTAKETIGGVMSIISVGFVTWMIFWMRKASRSIAGELRERLGQALEVGPSAVVLLAFLAVFREGIETAFIVYASAATATTAGPFVGVLLGLLASVAGGIAIYRGAVKINLGKFFRWTGALLVLVAAGILAYGFHDLQEASILPGLRTLAFDISHVIPPASWYGVLLKGIFNFNPSPTVVEACVWLVYLVPVLVLYFRPLQSRQSLSPASPPAG</sequence>
<evidence type="ECO:0000256" key="3">
    <source>
        <dbReference type="ARBA" id="ARBA00022692"/>
    </source>
</evidence>
<keyword evidence="5 6" id="KW-0472">Membrane</keyword>
<reference evidence="7 8" key="1">
    <citation type="journal article" date="2019" name="Int. J. Syst. Evol. Microbiol.">
        <title>The Global Catalogue of Microorganisms (GCM) 10K type strain sequencing project: providing services to taxonomists for standard genome sequencing and annotation.</title>
        <authorList>
            <consortium name="The Broad Institute Genomics Platform"/>
            <consortium name="The Broad Institute Genome Sequencing Center for Infectious Disease"/>
            <person name="Wu L."/>
            <person name="Ma J."/>
        </authorList>
    </citation>
    <scope>NUCLEOTIDE SEQUENCE [LARGE SCALE GENOMIC DNA]</scope>
    <source>
        <strain evidence="7 8">JCM 10977</strain>
    </source>
</reference>
<comment type="caution">
    <text evidence="7">The sequence shown here is derived from an EMBL/GenBank/DDBJ whole genome shotgun (WGS) entry which is preliminary data.</text>
</comment>
<protein>
    <submittedName>
        <fullName evidence="7">FTR1 family protein</fullName>
    </submittedName>
</protein>
<dbReference type="Pfam" id="PF03239">
    <property type="entry name" value="FTR1"/>
    <property type="match status" value="1"/>
</dbReference>
<organism evidence="7 8">
    <name type="scientific">Kribbella koreensis</name>
    <dbReference type="NCBI Taxonomy" id="57909"/>
    <lineage>
        <taxon>Bacteria</taxon>
        <taxon>Bacillati</taxon>
        <taxon>Actinomycetota</taxon>
        <taxon>Actinomycetes</taxon>
        <taxon>Propionibacteriales</taxon>
        <taxon>Kribbellaceae</taxon>
        <taxon>Kribbella</taxon>
    </lineage>
</organism>
<evidence type="ECO:0000256" key="5">
    <source>
        <dbReference type="ARBA" id="ARBA00023136"/>
    </source>
</evidence>
<feature type="transmembrane region" description="Helical" evidence="6">
    <location>
        <begin position="54"/>
        <end position="76"/>
    </location>
</feature>
<feature type="transmembrane region" description="Helical" evidence="6">
    <location>
        <begin position="260"/>
        <end position="278"/>
    </location>
</feature>
<keyword evidence="3 6" id="KW-0812">Transmembrane</keyword>
<evidence type="ECO:0000313" key="8">
    <source>
        <dbReference type="Proteomes" id="UP001500542"/>
    </source>
</evidence>
<evidence type="ECO:0000256" key="1">
    <source>
        <dbReference type="ARBA" id="ARBA00004141"/>
    </source>
</evidence>
<feature type="transmembrane region" description="Helical" evidence="6">
    <location>
        <begin position="163"/>
        <end position="183"/>
    </location>
</feature>
<dbReference type="NCBIfam" id="NF041756">
    <property type="entry name" value="EfeU"/>
    <property type="match status" value="1"/>
</dbReference>
<evidence type="ECO:0000256" key="2">
    <source>
        <dbReference type="ARBA" id="ARBA00008333"/>
    </source>
</evidence>
<feature type="transmembrane region" description="Helical" evidence="6">
    <location>
        <begin position="88"/>
        <end position="106"/>
    </location>
</feature>
<dbReference type="PANTHER" id="PTHR31632:SF2">
    <property type="entry name" value="PLASMA MEMBRANE IRON PERMEASE"/>
    <property type="match status" value="1"/>
</dbReference>
<keyword evidence="4 6" id="KW-1133">Transmembrane helix</keyword>
<dbReference type="PANTHER" id="PTHR31632">
    <property type="entry name" value="IRON TRANSPORTER FTH1"/>
    <property type="match status" value="1"/>
</dbReference>
<feature type="transmembrane region" description="Helical" evidence="6">
    <location>
        <begin position="195"/>
        <end position="215"/>
    </location>
</feature>
<accession>A0ABN1QTF5</accession>
<evidence type="ECO:0000313" key="7">
    <source>
        <dbReference type="EMBL" id="GAA0947051.1"/>
    </source>
</evidence>
<name>A0ABN1QTF5_9ACTN</name>
<dbReference type="InterPro" id="IPR004923">
    <property type="entry name" value="FTR1/Fip1/EfeU"/>
</dbReference>
<dbReference type="EMBL" id="BAAAHK010000009">
    <property type="protein sequence ID" value="GAA0947051.1"/>
    <property type="molecule type" value="Genomic_DNA"/>
</dbReference>
<evidence type="ECO:0000256" key="4">
    <source>
        <dbReference type="ARBA" id="ARBA00022989"/>
    </source>
</evidence>
<feature type="transmembrane region" description="Helical" evidence="6">
    <location>
        <begin position="20"/>
        <end position="42"/>
    </location>
</feature>
<comment type="similarity">
    <text evidence="2">Belongs to the oxidase-dependent Fe transporter (OFeT) (TC 9.A.10.1) family.</text>
</comment>
<keyword evidence="8" id="KW-1185">Reference proteome</keyword>
<proteinExistence type="inferred from homology"/>
<dbReference type="Proteomes" id="UP001500542">
    <property type="component" value="Unassembled WGS sequence"/>
</dbReference>
<gene>
    <name evidence="7" type="ORF">GCM10009554_43540</name>
</gene>